<dbReference type="PANTHER" id="PTHR32235:SF1">
    <property type="entry name" value="NON-HOMOLOGOUS END-JOINING FACTOR 1"/>
    <property type="match status" value="1"/>
</dbReference>
<protein>
    <recommendedName>
        <fullName evidence="7">Non-homologous end-joining factor 1</fullName>
    </recommendedName>
</protein>
<accession>A0ABR2V2U0</accession>
<name>A0ABR2V2U0_9PEZI</name>
<evidence type="ECO:0000256" key="6">
    <source>
        <dbReference type="ARBA" id="ARBA00025747"/>
    </source>
</evidence>
<dbReference type="InterPro" id="IPR052287">
    <property type="entry name" value="NHEJ_factor"/>
</dbReference>
<evidence type="ECO:0000256" key="7">
    <source>
        <dbReference type="ARBA" id="ARBA00044529"/>
    </source>
</evidence>
<comment type="similarity">
    <text evidence="6">Belongs to the XRCC4-XLF family. XLF subfamily.</text>
</comment>
<evidence type="ECO:0000256" key="2">
    <source>
        <dbReference type="ARBA" id="ARBA00022763"/>
    </source>
</evidence>
<evidence type="ECO:0000256" key="5">
    <source>
        <dbReference type="ARBA" id="ARBA00023242"/>
    </source>
</evidence>
<dbReference type="Pfam" id="PF21928">
    <property type="entry name" value="XLF_CC"/>
    <property type="match status" value="1"/>
</dbReference>
<dbReference type="Proteomes" id="UP001408356">
    <property type="component" value="Unassembled WGS sequence"/>
</dbReference>
<keyword evidence="4" id="KW-0234">DNA repair</keyword>
<dbReference type="InterPro" id="IPR015381">
    <property type="entry name" value="XLF-like_N"/>
</dbReference>
<evidence type="ECO:0000256" key="3">
    <source>
        <dbReference type="ARBA" id="ARBA00023125"/>
    </source>
</evidence>
<sequence length="553" mass="60727">MGSISWKPLPGFEDLPALFVHPVFSSQSYRLHVTDLANVWVEELDRKSIGRRSLNEDTSIDPTEGPDKMILLLAKIQAAFESSSPDHDQTSISIAAPFEGGDGTFALTVICHLPDGLKPLKWTFHLTQCPTASIASELVVPLIQAQHSRVREVQQLIATLKEKDQVIDRLLDKIESAGVGLENVFNTLSGKRKPSREVANEKVNGLAPFKEADWRSKHLPAADMQDGIAQDVTSLIEDIVSEPIHHDAMRISIPENLNEWWTRLGSEPITGAPREQRKKNTKLSQDTQVHTQSKSRPPADDDDDFQIQTTPPSLASARKRRTEVDLDATTDDEAEAIPDSHPAPSRPAKPRLGTIGKGKSAKPPPESHSPRNVPAADDDTASESDDEPAKPPPHHNKASHLDMVGKTPARATSHATHVNCDPKVLKDDDKTESESEDDEPSKDRSPSSSHEGQVPKRRLGTIGQIGGEARQTSAEPGGGSKSPDAQPAIPTRRKIGAIGRRMIGDQRQENGIASQSIEEAETDEQRAERKRLELARELERKANAKPVKKKRKF</sequence>
<keyword evidence="3" id="KW-0238">DNA-binding</keyword>
<dbReference type="CDD" id="cd22285">
    <property type="entry name" value="HD_XLF_N"/>
    <property type="match status" value="1"/>
</dbReference>
<evidence type="ECO:0000259" key="11">
    <source>
        <dbReference type="Pfam" id="PF21928"/>
    </source>
</evidence>
<evidence type="ECO:0000256" key="8">
    <source>
        <dbReference type="SAM" id="Coils"/>
    </source>
</evidence>
<feature type="compositionally biased region" description="Polar residues" evidence="9">
    <location>
        <begin position="282"/>
        <end position="295"/>
    </location>
</feature>
<evidence type="ECO:0000256" key="1">
    <source>
        <dbReference type="ARBA" id="ARBA00004123"/>
    </source>
</evidence>
<feature type="coiled-coil region" evidence="8">
    <location>
        <begin position="143"/>
        <end position="173"/>
    </location>
</feature>
<keyword evidence="13" id="KW-1185">Reference proteome</keyword>
<feature type="compositionally biased region" description="Acidic residues" evidence="9">
    <location>
        <begin position="325"/>
        <end position="336"/>
    </location>
</feature>
<proteinExistence type="inferred from homology"/>
<gene>
    <name evidence="12" type="ORF">SUNI508_00886</name>
</gene>
<comment type="caution">
    <text evidence="12">The sequence shown here is derived from an EMBL/GenBank/DDBJ whole genome shotgun (WGS) entry which is preliminary data.</text>
</comment>
<dbReference type="EMBL" id="JARVKF010000223">
    <property type="protein sequence ID" value="KAK9420795.1"/>
    <property type="molecule type" value="Genomic_DNA"/>
</dbReference>
<feature type="domain" description="XLF-like N-terminal" evidence="10">
    <location>
        <begin position="5"/>
        <end position="128"/>
    </location>
</feature>
<evidence type="ECO:0000313" key="13">
    <source>
        <dbReference type="Proteomes" id="UP001408356"/>
    </source>
</evidence>
<feature type="compositionally biased region" description="Acidic residues" evidence="9">
    <location>
        <begin position="376"/>
        <end position="386"/>
    </location>
</feature>
<evidence type="ECO:0000259" key="10">
    <source>
        <dbReference type="Pfam" id="PF09302"/>
    </source>
</evidence>
<keyword evidence="5" id="KW-0539">Nucleus</keyword>
<comment type="subcellular location">
    <subcellularLocation>
        <location evidence="1">Nucleus</location>
    </subcellularLocation>
</comment>
<evidence type="ECO:0000313" key="12">
    <source>
        <dbReference type="EMBL" id="KAK9420795.1"/>
    </source>
</evidence>
<feature type="compositionally biased region" description="Basic and acidic residues" evidence="9">
    <location>
        <begin position="423"/>
        <end position="433"/>
    </location>
</feature>
<evidence type="ECO:0000256" key="4">
    <source>
        <dbReference type="ARBA" id="ARBA00023204"/>
    </source>
</evidence>
<dbReference type="PANTHER" id="PTHR32235">
    <property type="entry name" value="NON-HOMOLOGOUS END-JOINING FACTOR 1"/>
    <property type="match status" value="1"/>
</dbReference>
<reference evidence="12 13" key="1">
    <citation type="journal article" date="2024" name="J. Plant Pathol.">
        <title>Sequence and assembly of the genome of Seiridium unicorne, isolate CBS 538.82, causal agent of cypress canker disease.</title>
        <authorList>
            <person name="Scali E."/>
            <person name="Rocca G.D."/>
            <person name="Danti R."/>
            <person name="Garbelotto M."/>
            <person name="Barberini S."/>
            <person name="Baroncelli R."/>
            <person name="Emiliani G."/>
        </authorList>
    </citation>
    <scope>NUCLEOTIDE SEQUENCE [LARGE SCALE GENOMIC DNA]</scope>
    <source>
        <strain evidence="12 13">BM-138-508</strain>
    </source>
</reference>
<organism evidence="12 13">
    <name type="scientific">Seiridium unicorne</name>
    <dbReference type="NCBI Taxonomy" id="138068"/>
    <lineage>
        <taxon>Eukaryota</taxon>
        <taxon>Fungi</taxon>
        <taxon>Dikarya</taxon>
        <taxon>Ascomycota</taxon>
        <taxon>Pezizomycotina</taxon>
        <taxon>Sordariomycetes</taxon>
        <taxon>Xylariomycetidae</taxon>
        <taxon>Amphisphaeriales</taxon>
        <taxon>Sporocadaceae</taxon>
        <taxon>Seiridium</taxon>
    </lineage>
</organism>
<keyword evidence="2" id="KW-0227">DNA damage</keyword>
<feature type="region of interest" description="Disordered" evidence="9">
    <location>
        <begin position="267"/>
        <end position="529"/>
    </location>
</feature>
<keyword evidence="8" id="KW-0175">Coiled coil</keyword>
<dbReference type="InterPro" id="IPR053829">
    <property type="entry name" value="XLF-like_CC"/>
</dbReference>
<evidence type="ECO:0000256" key="9">
    <source>
        <dbReference type="SAM" id="MobiDB-lite"/>
    </source>
</evidence>
<dbReference type="Pfam" id="PF09302">
    <property type="entry name" value="XLF"/>
    <property type="match status" value="1"/>
</dbReference>
<feature type="domain" description="XLF-like coiled-coil region" evidence="11">
    <location>
        <begin position="130"/>
        <end position="182"/>
    </location>
</feature>
<dbReference type="Gene3D" id="2.170.210.10">
    <property type="entry name" value="DNA double-strand break repair and VJ recombination XRCC4, N-terminal"/>
    <property type="match status" value="1"/>
</dbReference>
<dbReference type="InterPro" id="IPR038051">
    <property type="entry name" value="XRCC4-like_N_sf"/>
</dbReference>